<sequence length="51" mass="5608">MASQTLFRVHFEDGERVDVTAANPDAARAAAKKRHEGVITKVKRVRDTSNG</sequence>
<dbReference type="EMBL" id="JAFMNX010000001">
    <property type="protein sequence ID" value="MBS9720212.1"/>
    <property type="molecule type" value="Genomic_DNA"/>
</dbReference>
<proteinExistence type="predicted"/>
<comment type="caution">
    <text evidence="1">The sequence shown here is derived from an EMBL/GenBank/DDBJ whole genome shotgun (WGS) entry which is preliminary data.</text>
</comment>
<dbReference type="Proteomes" id="UP001297272">
    <property type="component" value="Unassembled WGS sequence"/>
</dbReference>
<evidence type="ECO:0000313" key="1">
    <source>
        <dbReference type="EMBL" id="MBS9720212.1"/>
    </source>
</evidence>
<protein>
    <recommendedName>
        <fullName evidence="3">DUF2188 domain-containing protein</fullName>
    </recommendedName>
</protein>
<name>A0ABS5RV61_9HYPH</name>
<keyword evidence="2" id="KW-1185">Reference proteome</keyword>
<reference evidence="1 2" key="1">
    <citation type="submission" date="2021-03" db="EMBL/GenBank/DDBJ databases">
        <title>Tianweitania aestuarii sp. nov., isolated from a tidal flat.</title>
        <authorList>
            <person name="Park S."/>
            <person name="Yoon J.-H."/>
        </authorList>
    </citation>
    <scope>NUCLEOTIDE SEQUENCE [LARGE SCALE GENOMIC DNA]</scope>
    <source>
        <strain evidence="1 2">BSSL-BM11</strain>
    </source>
</reference>
<accession>A0ABS5RV61</accession>
<gene>
    <name evidence="1" type="ORF">JYU29_05860</name>
</gene>
<dbReference type="RefSeq" id="WP_213983764.1">
    <property type="nucleotide sequence ID" value="NZ_JAFMNX010000001.1"/>
</dbReference>
<evidence type="ECO:0008006" key="3">
    <source>
        <dbReference type="Google" id="ProtNLM"/>
    </source>
</evidence>
<evidence type="ECO:0000313" key="2">
    <source>
        <dbReference type="Proteomes" id="UP001297272"/>
    </source>
</evidence>
<organism evidence="1 2">
    <name type="scientific">Tianweitania aestuarii</name>
    <dbReference type="NCBI Taxonomy" id="2814886"/>
    <lineage>
        <taxon>Bacteria</taxon>
        <taxon>Pseudomonadati</taxon>
        <taxon>Pseudomonadota</taxon>
        <taxon>Alphaproteobacteria</taxon>
        <taxon>Hyphomicrobiales</taxon>
        <taxon>Phyllobacteriaceae</taxon>
        <taxon>Tianweitania</taxon>
    </lineage>
</organism>